<accession>A0ABW6G2X5</accession>
<evidence type="ECO:0008006" key="4">
    <source>
        <dbReference type="Google" id="ProtNLM"/>
    </source>
</evidence>
<dbReference type="EMBL" id="JBHXCV010000005">
    <property type="protein sequence ID" value="MFD6793562.1"/>
    <property type="molecule type" value="Genomic_DNA"/>
</dbReference>
<dbReference type="RefSeq" id="WP_258935898.1">
    <property type="nucleotide sequence ID" value="NZ_JANBBF010000008.1"/>
</dbReference>
<keyword evidence="3" id="KW-1185">Reference proteome</keyword>
<organism evidence="2 3">
    <name type="scientific">Prauserella salsuginis</name>
    <dbReference type="NCBI Taxonomy" id="387889"/>
    <lineage>
        <taxon>Bacteria</taxon>
        <taxon>Bacillati</taxon>
        <taxon>Actinomycetota</taxon>
        <taxon>Actinomycetes</taxon>
        <taxon>Pseudonocardiales</taxon>
        <taxon>Pseudonocardiaceae</taxon>
        <taxon>Prauserella</taxon>
        <taxon>Prauserella salsuginis group</taxon>
    </lineage>
</organism>
<evidence type="ECO:0000313" key="3">
    <source>
        <dbReference type="Proteomes" id="UP001598673"/>
    </source>
</evidence>
<name>A0ABW6G2X5_9PSEU</name>
<keyword evidence="1" id="KW-1133">Transmembrane helix</keyword>
<feature type="transmembrane region" description="Helical" evidence="1">
    <location>
        <begin position="385"/>
        <end position="403"/>
    </location>
</feature>
<reference evidence="2 3" key="1">
    <citation type="submission" date="2024-09" db="EMBL/GenBank/DDBJ databases">
        <title>The Natural Products Discovery Center: Release of the First 8490 Sequenced Strains for Exploring Actinobacteria Biosynthetic Diversity.</title>
        <authorList>
            <person name="Kalkreuter E."/>
            <person name="Kautsar S.A."/>
            <person name="Yang D."/>
            <person name="Bader C.D."/>
            <person name="Teijaro C.N."/>
            <person name="Fluegel L."/>
            <person name="Davis C.M."/>
            <person name="Simpson J.R."/>
            <person name="Lauterbach L."/>
            <person name="Steele A.D."/>
            <person name="Gui C."/>
            <person name="Meng S."/>
            <person name="Li G."/>
            <person name="Viehrig K."/>
            <person name="Ye F."/>
            <person name="Su P."/>
            <person name="Kiefer A.F."/>
            <person name="Nichols A."/>
            <person name="Cepeda A.J."/>
            <person name="Yan W."/>
            <person name="Fan B."/>
            <person name="Jiang Y."/>
            <person name="Adhikari A."/>
            <person name="Zheng C.-J."/>
            <person name="Schuster L."/>
            <person name="Cowan T.M."/>
            <person name="Smanski M.J."/>
            <person name="Chevrette M.G."/>
            <person name="De Carvalho L.P.S."/>
            <person name="Shen B."/>
        </authorList>
    </citation>
    <scope>NUCLEOTIDE SEQUENCE [LARGE SCALE GENOMIC DNA]</scope>
    <source>
        <strain evidence="2 3">NPDC060353</strain>
    </source>
</reference>
<feature type="transmembrane region" description="Helical" evidence="1">
    <location>
        <begin position="252"/>
        <end position="271"/>
    </location>
</feature>
<comment type="caution">
    <text evidence="2">The sequence shown here is derived from an EMBL/GenBank/DDBJ whole genome shotgun (WGS) entry which is preliminary data.</text>
</comment>
<proteinExistence type="predicted"/>
<dbReference type="Proteomes" id="UP001598673">
    <property type="component" value="Unassembled WGS sequence"/>
</dbReference>
<sequence>MTESGNKDQGDTSVNIENGGFAIQNSEVHASTHFELRADATPHELLQKAQKLLDVRARTQALELLKTAVAELGTLESRVYLALALLSGRSLRDLDEDERCQLDGLRRFIKWHNDPLWTNTAELICELIDRHDNGTPDADRLACQIEKLEPEQKGLVSDHLKHVLAGEEKELIWEQIRLRAKEGQYSNNREGRIWAYFCPKPASARAHIPPPIATTNSDVLHAKSWLAMLLLSLTYIGWFLVTNTGIPTVATYVIAVGLTFVSVTCGMEWHYRSKRIAYKDRLYTYDPFRRRPEAGFAGKVTDYVRERFQKSIPANVDKKTWMDDTAGLRAALCNEIVDLYGDQKKYVGKVRWLICDLTWDIQNRYTNGYLYTYRERYRTPYPTKLWCIGAAALGATFWIGTIVDLFSAFPIRTAAAALITLGVTLTSVKRWTHIVQERRRFEDDENEYQEDIAQREAWRNRWLKKIDDHCPTEEEMEHWLNCDTTLILDKALRNYRISWTDVIREATLISPAANSYRARRNLGPWRYSKYNVQTFLITRDGVREISTELDFKNLDPGEQDRHNFRFDAVSSIHVRQSAESEYELNLTLTNGDPRNIPVVISSGEGLQKSEKTENVAQMNLDASGFVHTLRLLEGIAAEGKEWIQREPVQH</sequence>
<protein>
    <recommendedName>
        <fullName evidence="4">SMODS and SLOG-associating 2TM effector domain-containing protein</fullName>
    </recommendedName>
</protein>
<evidence type="ECO:0000256" key="1">
    <source>
        <dbReference type="SAM" id="Phobius"/>
    </source>
</evidence>
<gene>
    <name evidence="2" type="ORF">ACFWGY_09525</name>
</gene>
<feature type="transmembrane region" description="Helical" evidence="1">
    <location>
        <begin position="225"/>
        <end position="246"/>
    </location>
</feature>
<evidence type="ECO:0000313" key="2">
    <source>
        <dbReference type="EMBL" id="MFD6793562.1"/>
    </source>
</evidence>
<keyword evidence="1" id="KW-0472">Membrane</keyword>
<keyword evidence="1" id="KW-0812">Transmembrane</keyword>